<organism evidence="4 5">
    <name type="scientific">Bodo saltans</name>
    <name type="common">Flagellated protozoan</name>
    <dbReference type="NCBI Taxonomy" id="75058"/>
    <lineage>
        <taxon>Eukaryota</taxon>
        <taxon>Discoba</taxon>
        <taxon>Euglenozoa</taxon>
        <taxon>Kinetoplastea</taxon>
        <taxon>Metakinetoplastina</taxon>
        <taxon>Eubodonida</taxon>
        <taxon>Bodonidae</taxon>
        <taxon>Bodo</taxon>
    </lineage>
</organism>
<feature type="transmembrane region" description="Helical" evidence="2">
    <location>
        <begin position="594"/>
        <end position="615"/>
    </location>
</feature>
<keyword evidence="2" id="KW-0472">Membrane</keyword>
<feature type="transmembrane region" description="Helical" evidence="2">
    <location>
        <begin position="552"/>
        <end position="573"/>
    </location>
</feature>
<feature type="transmembrane region" description="Helical" evidence="2">
    <location>
        <begin position="699"/>
        <end position="721"/>
    </location>
</feature>
<keyword evidence="2" id="KW-1133">Transmembrane helix</keyword>
<feature type="compositionally biased region" description="Low complexity" evidence="1">
    <location>
        <begin position="247"/>
        <end position="324"/>
    </location>
</feature>
<sequence>MTITQSTVALLRNVWLVLVLGSQAVRGAGSFYQNLIVNGDASSGNQNSWTQEYGDSCRITSECSSQSMFSGPSNANLFDVKSCRISQMIDVRFASKFIKTGRAHMFVSAFLGADGDDYSNVQVWEYDATNANVNTITSPNVQNTCTSYSANVLLRPTTVQVKFAYTAQQGGLGLTCDAWGTSFQLWLTKETWTQSATITPPPTPTPTSHWTSTTSLSGQSSTQAHTYSVRSASSTTTFSSSTAVSLSTSATHSRPSNTLSASPSSTASPSTTASPTRSHSRGSTSNTPSPSATSTLTARLSESPTLSDSSSPSTTSSPTWSSSPADTNESTISNSQSITAQRSGSMNTASMTGSCGLAPIVTFLTAESANGAFGGTCDLMATKNWTREIPMCVVGGSQVEVFPSLLQFSRSAPPFPYLLQLPLAPQRQWRYNCPTSRVPPPRGGIPSCFLSERGDVVLLTFLMTSSMASAVLECGVETSSVSWTVTWVTPMSTPVEVVATIAAGGALLSGGGSAAVAMALVSLMSCSGKAPALASLGYVVSVFFDLKFSGMAVGNIGLIVGHSLLHFLCVFVWKFIRHSPSLAIASSDLRFPALSLLVAAWLLPGSVYAAVAAIASNDDAAIGAVVLGLVSVAIGISQFLLHHKVLPHAEYVPHKRRLLPTGTRFPVLWRLIPESQWSPPSVVRRYHPLMTSRCRTHSWTAVLDTMLTCLLSVVAALGVGGDVSSCRVALIVVALLLFVYGVALAVLRAHRFPMDRFVFPFIQWGYGVLCVLKLVNVSEGTGEAVQLAVSVLQMWQVGWSFWVFFVERSLAAAEAAGSSENGNITDIDERDNDEELTQHQADGPHLSHVWLDTTAHEITILNAGDETLALPQPVDEDDVADESKFWDVEGFAVFNERDSDDSFLIQPLLPMVAR</sequence>
<protein>
    <submittedName>
        <fullName evidence="4">Membrane-associated protein, putative</fullName>
    </submittedName>
</protein>
<keyword evidence="5" id="KW-1185">Reference proteome</keyword>
<dbReference type="VEuPathDB" id="TriTrypDB:BSAL_07470"/>
<dbReference type="EMBL" id="CYKH01001404">
    <property type="protein sequence ID" value="CUI14545.1"/>
    <property type="molecule type" value="Genomic_DNA"/>
</dbReference>
<evidence type="ECO:0000313" key="4">
    <source>
        <dbReference type="EMBL" id="CUI14545.1"/>
    </source>
</evidence>
<feature type="compositionally biased region" description="Low complexity" evidence="1">
    <location>
        <begin position="206"/>
        <end position="223"/>
    </location>
</feature>
<evidence type="ECO:0000256" key="2">
    <source>
        <dbReference type="SAM" id="Phobius"/>
    </source>
</evidence>
<feature type="chain" id="PRO_5006623414" evidence="3">
    <location>
        <begin position="28"/>
        <end position="914"/>
    </location>
</feature>
<feature type="compositionally biased region" description="Polar residues" evidence="1">
    <location>
        <begin position="325"/>
        <end position="350"/>
    </location>
</feature>
<evidence type="ECO:0000256" key="3">
    <source>
        <dbReference type="SAM" id="SignalP"/>
    </source>
</evidence>
<accession>A0A0S4KLS8</accession>
<feature type="transmembrane region" description="Helical" evidence="2">
    <location>
        <begin position="727"/>
        <end position="747"/>
    </location>
</feature>
<keyword evidence="2" id="KW-0812">Transmembrane</keyword>
<feature type="region of interest" description="Disordered" evidence="1">
    <location>
        <begin position="195"/>
        <end position="232"/>
    </location>
</feature>
<gene>
    <name evidence="4" type="ORF">BSAL_07470</name>
</gene>
<feature type="signal peptide" evidence="3">
    <location>
        <begin position="1"/>
        <end position="27"/>
    </location>
</feature>
<feature type="transmembrane region" description="Helical" evidence="2">
    <location>
        <begin position="621"/>
        <end position="641"/>
    </location>
</feature>
<proteinExistence type="predicted"/>
<name>A0A0S4KLS8_BODSA</name>
<evidence type="ECO:0000256" key="1">
    <source>
        <dbReference type="SAM" id="MobiDB-lite"/>
    </source>
</evidence>
<keyword evidence="3" id="KW-0732">Signal</keyword>
<feature type="region of interest" description="Disordered" evidence="1">
    <location>
        <begin position="247"/>
        <end position="350"/>
    </location>
</feature>
<dbReference type="AlphaFoldDB" id="A0A0S4KLS8"/>
<reference evidence="5" key="1">
    <citation type="submission" date="2015-09" db="EMBL/GenBank/DDBJ databases">
        <authorList>
            <consortium name="Pathogen Informatics"/>
        </authorList>
    </citation>
    <scope>NUCLEOTIDE SEQUENCE [LARGE SCALE GENOMIC DNA]</scope>
    <source>
        <strain evidence="5">Lake Konstanz</strain>
    </source>
</reference>
<evidence type="ECO:0000313" key="5">
    <source>
        <dbReference type="Proteomes" id="UP000051952"/>
    </source>
</evidence>
<dbReference type="Proteomes" id="UP000051952">
    <property type="component" value="Unassembled WGS sequence"/>
</dbReference>